<feature type="signal peptide" evidence="2">
    <location>
        <begin position="1"/>
        <end position="20"/>
    </location>
</feature>
<evidence type="ECO:0000256" key="1">
    <source>
        <dbReference type="SAM" id="MobiDB-lite"/>
    </source>
</evidence>
<dbReference type="Proteomes" id="UP000095751">
    <property type="component" value="Unassembled WGS sequence"/>
</dbReference>
<feature type="region of interest" description="Disordered" evidence="1">
    <location>
        <begin position="336"/>
        <end position="359"/>
    </location>
</feature>
<dbReference type="EMBL" id="KV784358">
    <property type="protein sequence ID" value="OEU16948.1"/>
    <property type="molecule type" value="Genomic_DNA"/>
</dbReference>
<evidence type="ECO:0000313" key="4">
    <source>
        <dbReference type="Proteomes" id="UP000095751"/>
    </source>
</evidence>
<feature type="chain" id="PRO_5009193070" evidence="2">
    <location>
        <begin position="21"/>
        <end position="544"/>
    </location>
</feature>
<sequence length="544" mass="60571">MSRFAILAVTLSALSWSGDCFVNTVITTTNTPSRSYIANEYNQRSIHIGSSSDIIEHHYPLYRRSSPARKAALLSDLPSSGGRQDKKRGRFGRRSSNIGGANVNTEGWHRRIFGRIPWRRGQQSKSSLKSSSSSSSPPLPMMTGSNTNTVVEDGTRSTNIMAESFVANSDFIARNFETMDPESILPVVPQSSIAIDTTKEQQKSQPPLTLDSEFFDVSITPAENTATNNAKKGGGIPLAPKLICRLLENILTDRIGVRWPAELPEDLTIDVRPSLGNYNNIRRLFRGRLRADAKLNCGRIVFDPIRFSSIKLNIDQVTLNLIGFFQSNEVTEQKHKQVASISSLQEDRKGPSNTKNNNVRYPKQFDLHIEDLTMSRHDLLFSPCVKNGLRRLLINVLKDRGVQSSSIEITSIDILPTGKISCKGKAKTHFGSAPIRFEVRSGISRSNRGHVLTFPGLEISLNRDIGLFVPVVPTLDLDVGHNTKFHSVIIDGKQKLLKIAASVTITPDRTVRLMQDYVQTSDAFSARFFYDIGRWLTKLGRFSI</sequence>
<dbReference type="OrthoDB" id="46823at2759"/>
<feature type="compositionally biased region" description="Low complexity" evidence="1">
    <location>
        <begin position="124"/>
        <end position="136"/>
    </location>
</feature>
<feature type="region of interest" description="Disordered" evidence="1">
    <location>
        <begin position="74"/>
        <end position="149"/>
    </location>
</feature>
<dbReference type="AlphaFoldDB" id="A0A1E7FFK2"/>
<dbReference type="KEGG" id="fcy:FRACYDRAFT_261439"/>
<reference evidence="3 4" key="1">
    <citation type="submission" date="2016-09" db="EMBL/GenBank/DDBJ databases">
        <title>Extensive genetic diversity and differential bi-allelic expression allows diatom success in the polar Southern Ocean.</title>
        <authorList>
            <consortium name="DOE Joint Genome Institute"/>
            <person name="Mock T."/>
            <person name="Otillar R.P."/>
            <person name="Strauss J."/>
            <person name="Dupont C."/>
            <person name="Frickenhaus S."/>
            <person name="Maumus F."/>
            <person name="Mcmullan M."/>
            <person name="Sanges R."/>
            <person name="Schmutz J."/>
            <person name="Toseland A."/>
            <person name="Valas R."/>
            <person name="Veluchamy A."/>
            <person name="Ward B.J."/>
            <person name="Allen A."/>
            <person name="Barry K."/>
            <person name="Falciatore A."/>
            <person name="Ferrante M."/>
            <person name="Fortunato A.E."/>
            <person name="Gloeckner G."/>
            <person name="Gruber A."/>
            <person name="Hipkin R."/>
            <person name="Janech M."/>
            <person name="Kroth P."/>
            <person name="Leese F."/>
            <person name="Lindquist E."/>
            <person name="Lyon B.R."/>
            <person name="Martin J."/>
            <person name="Mayer C."/>
            <person name="Parker M."/>
            <person name="Quesneville H."/>
            <person name="Raymond J."/>
            <person name="Uhlig C."/>
            <person name="Valentin K.U."/>
            <person name="Worden A.Z."/>
            <person name="Armbrust E.V."/>
            <person name="Bowler C."/>
            <person name="Green B."/>
            <person name="Moulton V."/>
            <person name="Van Oosterhout C."/>
            <person name="Grigoriev I."/>
        </authorList>
    </citation>
    <scope>NUCLEOTIDE SEQUENCE [LARGE SCALE GENOMIC DNA]</scope>
    <source>
        <strain evidence="3 4">CCMP1102</strain>
    </source>
</reference>
<feature type="compositionally biased region" description="Polar residues" evidence="1">
    <location>
        <begin position="94"/>
        <end position="105"/>
    </location>
</feature>
<keyword evidence="4" id="KW-1185">Reference proteome</keyword>
<keyword evidence="2" id="KW-0732">Signal</keyword>
<dbReference type="InParanoid" id="A0A1E7FFK2"/>
<protein>
    <submittedName>
        <fullName evidence="3">Uncharacterized protein</fullName>
    </submittedName>
</protein>
<organism evidence="3 4">
    <name type="scientific">Fragilariopsis cylindrus CCMP1102</name>
    <dbReference type="NCBI Taxonomy" id="635003"/>
    <lineage>
        <taxon>Eukaryota</taxon>
        <taxon>Sar</taxon>
        <taxon>Stramenopiles</taxon>
        <taxon>Ochrophyta</taxon>
        <taxon>Bacillariophyta</taxon>
        <taxon>Bacillariophyceae</taxon>
        <taxon>Bacillariophycidae</taxon>
        <taxon>Bacillariales</taxon>
        <taxon>Bacillariaceae</taxon>
        <taxon>Fragilariopsis</taxon>
    </lineage>
</organism>
<name>A0A1E7FFK2_9STRA</name>
<evidence type="ECO:0000313" key="3">
    <source>
        <dbReference type="EMBL" id="OEU16948.1"/>
    </source>
</evidence>
<proteinExistence type="predicted"/>
<gene>
    <name evidence="3" type="ORF">FRACYDRAFT_261439</name>
</gene>
<evidence type="ECO:0000256" key="2">
    <source>
        <dbReference type="SAM" id="SignalP"/>
    </source>
</evidence>
<accession>A0A1E7FFK2</accession>